<dbReference type="OrthoDB" id="572496at2"/>
<keyword evidence="2" id="KW-0012">Acyltransferase</keyword>
<dbReference type="GO" id="GO:0016747">
    <property type="term" value="F:acyltransferase activity, transferring groups other than amino-acyl groups"/>
    <property type="evidence" value="ECO:0007669"/>
    <property type="project" value="InterPro"/>
</dbReference>
<evidence type="ECO:0000256" key="2">
    <source>
        <dbReference type="ARBA" id="ARBA00023315"/>
    </source>
</evidence>
<dbReference type="AlphaFoldDB" id="A0A347WC61"/>
<dbReference type="KEGG" id="ksc:CD178_01691"/>
<dbReference type="PANTHER" id="PTHR43800">
    <property type="entry name" value="PEPTIDYL-LYSINE N-ACETYLTRANSFERASE YJAB"/>
    <property type="match status" value="1"/>
</dbReference>
<name>A0A347WC61_9PROT</name>
<evidence type="ECO:0000313" key="4">
    <source>
        <dbReference type="EMBL" id="AXY22454.1"/>
    </source>
</evidence>
<reference evidence="4 5" key="1">
    <citation type="submission" date="2017-08" db="EMBL/GenBank/DDBJ databases">
        <title>Complete genome sequence of Gluconacetobacter saccharivorans CV1 isolated from Fermented Vinegar.</title>
        <authorList>
            <person name="Kim S.-Y."/>
        </authorList>
    </citation>
    <scope>NUCLEOTIDE SEQUENCE [LARGE SCALE GENOMIC DNA]</scope>
    <source>
        <strain evidence="4 5">CV1</strain>
    </source>
</reference>
<gene>
    <name evidence="4" type="ORF">CD178_01691</name>
</gene>
<dbReference type="SUPFAM" id="SSF55729">
    <property type="entry name" value="Acyl-CoA N-acyltransferases (Nat)"/>
    <property type="match status" value="1"/>
</dbReference>
<dbReference type="EMBL" id="CP023036">
    <property type="protein sequence ID" value="AXY22454.1"/>
    <property type="molecule type" value="Genomic_DNA"/>
</dbReference>
<protein>
    <submittedName>
        <fullName evidence="4">TDP-fucosamine acetyltransferase</fullName>
    </submittedName>
</protein>
<feature type="domain" description="N-acetyltransferase" evidence="3">
    <location>
        <begin position="12"/>
        <end position="165"/>
    </location>
</feature>
<dbReference type="Gene3D" id="3.40.630.30">
    <property type="match status" value="1"/>
</dbReference>
<accession>A0A347WC61</accession>
<dbReference type="Proteomes" id="UP000264120">
    <property type="component" value="Chromosome"/>
</dbReference>
<keyword evidence="5" id="KW-1185">Reference proteome</keyword>
<evidence type="ECO:0000313" key="5">
    <source>
        <dbReference type="Proteomes" id="UP000264120"/>
    </source>
</evidence>
<evidence type="ECO:0000256" key="1">
    <source>
        <dbReference type="ARBA" id="ARBA00022679"/>
    </source>
</evidence>
<dbReference type="InterPro" id="IPR000182">
    <property type="entry name" value="GNAT_dom"/>
</dbReference>
<dbReference type="PANTHER" id="PTHR43800:SF1">
    <property type="entry name" value="PEPTIDYL-LYSINE N-ACETYLTRANSFERASE YJAB"/>
    <property type="match status" value="1"/>
</dbReference>
<dbReference type="Pfam" id="PF00583">
    <property type="entry name" value="Acetyltransf_1"/>
    <property type="match status" value="1"/>
</dbReference>
<dbReference type="InterPro" id="IPR016181">
    <property type="entry name" value="Acyl_CoA_acyltransferase"/>
</dbReference>
<evidence type="ECO:0000259" key="3">
    <source>
        <dbReference type="PROSITE" id="PS51186"/>
    </source>
</evidence>
<sequence>MFPHKRKKQVAFVIRTACAEDASFLPGIERSAAQLFRQIPPLSWIADDAVLPEETHLACIRAGTCWVATDEKDHPTGFLSARICEKDLHILEMSVFRKEQGRGIGKALLHTACTWAKGHQMESVTLTTFRELPWNAPFYARMGFESLPDSSLNARLAFLLREEMENGFPAGTRCVMRLDLESFHPF</sequence>
<dbReference type="PROSITE" id="PS51186">
    <property type="entry name" value="GNAT"/>
    <property type="match status" value="1"/>
</dbReference>
<proteinExistence type="predicted"/>
<dbReference type="RefSeq" id="WP_118962882.1">
    <property type="nucleotide sequence ID" value="NZ_CP023036.1"/>
</dbReference>
<organism evidence="4 5">
    <name type="scientific">Komagataeibacter saccharivorans</name>
    <dbReference type="NCBI Taxonomy" id="265959"/>
    <lineage>
        <taxon>Bacteria</taxon>
        <taxon>Pseudomonadati</taxon>
        <taxon>Pseudomonadota</taxon>
        <taxon>Alphaproteobacteria</taxon>
        <taxon>Acetobacterales</taxon>
        <taxon>Acetobacteraceae</taxon>
        <taxon>Komagataeibacter</taxon>
    </lineage>
</organism>
<dbReference type="CDD" id="cd04301">
    <property type="entry name" value="NAT_SF"/>
    <property type="match status" value="1"/>
</dbReference>
<keyword evidence="1 4" id="KW-0808">Transferase</keyword>